<proteinExistence type="predicted"/>
<dbReference type="Proteomes" id="UP000261080">
    <property type="component" value="Unassembled WGS sequence"/>
</dbReference>
<comment type="caution">
    <text evidence="1">The sequence shown here is derived from an EMBL/GenBank/DDBJ whole genome shotgun (WGS) entry which is preliminary data.</text>
</comment>
<reference evidence="1 2" key="1">
    <citation type="submission" date="2018-08" db="EMBL/GenBank/DDBJ databases">
        <title>A genome reference for cultivated species of the human gut microbiota.</title>
        <authorList>
            <person name="Zou Y."/>
            <person name="Xue W."/>
            <person name="Luo G."/>
        </authorList>
    </citation>
    <scope>NUCLEOTIDE SEQUENCE [LARGE SCALE GENOMIC DNA]</scope>
    <source>
        <strain evidence="1 2">AF37-2AT</strain>
    </source>
</reference>
<keyword evidence="2" id="KW-1185">Reference proteome</keyword>
<dbReference type="GeneID" id="97194593"/>
<dbReference type="AlphaFoldDB" id="A0A3E3JYL0"/>
<evidence type="ECO:0000313" key="2">
    <source>
        <dbReference type="Proteomes" id="UP000261080"/>
    </source>
</evidence>
<dbReference type="EMBL" id="QVLX01000012">
    <property type="protein sequence ID" value="RGE84732.1"/>
    <property type="molecule type" value="Genomic_DNA"/>
</dbReference>
<sequence>MNDVETIYTQYEDIVSEFTEQVIKNQYASLYRECTAFLESLGVSDHTRIDKAILTHTVMDYFTDISRMKEFHHVKHISERKALAYETYWILRRKPIQVMINNGNEEFWAFLNEKFSFTRIASFLTREQKSVILDEASKKTFLSFLDTLYYFLKYRTLDPKTLELVIMGFQTGQMVHE</sequence>
<organism evidence="1 2">
    <name type="scientific">Sellimonas intestinalis</name>
    <dbReference type="NCBI Taxonomy" id="1653434"/>
    <lineage>
        <taxon>Bacteria</taxon>
        <taxon>Bacillati</taxon>
        <taxon>Bacillota</taxon>
        <taxon>Clostridia</taxon>
        <taxon>Lachnospirales</taxon>
        <taxon>Lachnospiraceae</taxon>
        <taxon>Sellimonas</taxon>
    </lineage>
</organism>
<dbReference type="OrthoDB" id="328758at2"/>
<evidence type="ECO:0000313" key="1">
    <source>
        <dbReference type="EMBL" id="RGE84732.1"/>
    </source>
</evidence>
<protein>
    <submittedName>
        <fullName evidence="1">Uncharacterized protein</fullName>
    </submittedName>
</protein>
<dbReference type="RefSeq" id="WP_024731493.1">
    <property type="nucleotide sequence ID" value="NZ_BAABYU010000001.1"/>
</dbReference>
<gene>
    <name evidence="1" type="ORF">DW016_14660</name>
</gene>
<accession>A0A3E3JYL0</accession>
<name>A0A3E3JYL0_9FIRM</name>